<comment type="caution">
    <text evidence="3">The sequence shown here is derived from an EMBL/GenBank/DDBJ whole genome shotgun (WGS) entry which is preliminary data.</text>
</comment>
<dbReference type="Pfam" id="PF13529">
    <property type="entry name" value="Peptidase_C39_2"/>
    <property type="match status" value="1"/>
</dbReference>
<organism evidence="3 4">
    <name type="scientific">Trinickia dabaoshanensis</name>
    <dbReference type="NCBI Taxonomy" id="564714"/>
    <lineage>
        <taxon>Bacteria</taxon>
        <taxon>Pseudomonadati</taxon>
        <taxon>Pseudomonadota</taxon>
        <taxon>Betaproteobacteria</taxon>
        <taxon>Burkholderiales</taxon>
        <taxon>Burkholderiaceae</taxon>
        <taxon>Trinickia</taxon>
    </lineage>
</organism>
<dbReference type="EMBL" id="PNYA01000012">
    <property type="protein sequence ID" value="PMS19069.1"/>
    <property type="molecule type" value="Genomic_DNA"/>
</dbReference>
<evidence type="ECO:0000313" key="3">
    <source>
        <dbReference type="EMBL" id="PMS19069.1"/>
    </source>
</evidence>
<protein>
    <recommendedName>
        <fullName evidence="2">Peptidase C39-like domain-containing protein</fullName>
    </recommendedName>
</protein>
<dbReference type="Proteomes" id="UP000235616">
    <property type="component" value="Unassembled WGS sequence"/>
</dbReference>
<keyword evidence="1" id="KW-0732">Signal</keyword>
<dbReference type="AlphaFoldDB" id="A0A2N7VPH8"/>
<feature type="signal peptide" evidence="1">
    <location>
        <begin position="1"/>
        <end position="22"/>
    </location>
</feature>
<keyword evidence="4" id="KW-1185">Reference proteome</keyword>
<feature type="domain" description="Peptidase C39-like" evidence="2">
    <location>
        <begin position="34"/>
        <end position="168"/>
    </location>
</feature>
<feature type="chain" id="PRO_5014685890" description="Peptidase C39-like domain-containing protein" evidence="1">
    <location>
        <begin position="23"/>
        <end position="200"/>
    </location>
</feature>
<proteinExistence type="predicted"/>
<name>A0A2N7VPH8_9BURK</name>
<gene>
    <name evidence="3" type="ORF">C0Z18_14680</name>
</gene>
<dbReference type="InterPro" id="IPR039564">
    <property type="entry name" value="Peptidase_C39-like"/>
</dbReference>
<evidence type="ECO:0000259" key="2">
    <source>
        <dbReference type="Pfam" id="PF13529"/>
    </source>
</evidence>
<sequence length="200" mass="21674">MRRFVVNTVIAACLTGGLVIGAAEPLVPAIAQQIDVPHVTQQHSEWCWAADASAVLSYRGASSTQCGIANWVNSIGYACTSAPFDWNDSANSPDTLTGTTGISGILWSLGRRDSRYYDGAISFGLAMRSIDQREPIVVLWTWPNGGGHFIVVDGYDKRNQALYFMNPWPGEGAGYGDYTWMLGGTGNMGTHTWAESLIVY</sequence>
<reference evidence="3 4" key="1">
    <citation type="submission" date="2018-01" db="EMBL/GenBank/DDBJ databases">
        <title>Whole genome analyses suggest that Burkholderia sensu lato contains two further novel genera in the rhizoxinica-symbiotica group Mycetohabitans gen. nov., and Trinickia gen. nov.: implications for the evolution of diazotrophy and nodulation in the Burkholderiaceae.</title>
        <authorList>
            <person name="Estrada-de los Santos P."/>
            <person name="Palmer M."/>
            <person name="Chavez-Ramirez B."/>
            <person name="Beukes C."/>
            <person name="Steenkamp E.T."/>
            <person name="Hirsch A.M."/>
            <person name="Manyaka P."/>
            <person name="Maluk M."/>
            <person name="Lafos M."/>
            <person name="Crook M."/>
            <person name="Gross E."/>
            <person name="Simon M.F."/>
            <person name="Bueno dos Reis Junior F."/>
            <person name="Poole P.S."/>
            <person name="Venter S.N."/>
            <person name="James E.K."/>
        </authorList>
    </citation>
    <scope>NUCLEOTIDE SEQUENCE [LARGE SCALE GENOMIC DNA]</scope>
    <source>
        <strain evidence="3 4">GIMN1.004</strain>
    </source>
</reference>
<evidence type="ECO:0000256" key="1">
    <source>
        <dbReference type="SAM" id="SignalP"/>
    </source>
</evidence>
<dbReference type="Gene3D" id="3.90.70.10">
    <property type="entry name" value="Cysteine proteinases"/>
    <property type="match status" value="1"/>
</dbReference>
<evidence type="ECO:0000313" key="4">
    <source>
        <dbReference type="Proteomes" id="UP000235616"/>
    </source>
</evidence>
<accession>A0A2N7VPH8</accession>